<evidence type="ECO:0000313" key="3">
    <source>
        <dbReference type="Proteomes" id="UP001054811"/>
    </source>
</evidence>
<protein>
    <submittedName>
        <fullName evidence="2">FAD-dependent monooxygenase</fullName>
    </submittedName>
</protein>
<sequence length="390" mass="41827">MRILISGAGIAGAALAGWLGRNGCDVTVVEKASRIRPGGQAVDFKGRTHRTVLERMGVYDDIRAQQTSRTDWRIVDESDRVQAVIPGEFIGGDLEILRGDLAGILHRRSAADANYVFGDEITALTESTSGVEVGFAGRPAARFDLVIGADGVHSAVRRAAFGPESDHVHPLGYVYAVAGGAVDLSGLETSLPDGRAVAYGYSRPGRLALAGGQKAPSLFVFAADPGDYDRRDVDAQRRLLRAAFEGVGWRVPEMIAAAVEASDFYLDALTRTRMHSFTRGRVALVGDAGYGNTLGGFGTGLALVGAYILAGELTAARGDHAAAFAAYDRRMRPLTKVARSGNAGRFLAPGSDRAIRRRNRTFTNRAMLGTMMWMTERFATDRTVPDYRMA</sequence>
<dbReference type="InterPro" id="IPR051704">
    <property type="entry name" value="FAD_aromatic-hydroxylase"/>
</dbReference>
<accession>A0ABY5NKT8</accession>
<organism evidence="2 3">
    <name type="scientific">Microbacterium elymi</name>
    <dbReference type="NCBI Taxonomy" id="2909587"/>
    <lineage>
        <taxon>Bacteria</taxon>
        <taxon>Bacillati</taxon>
        <taxon>Actinomycetota</taxon>
        <taxon>Actinomycetes</taxon>
        <taxon>Micrococcales</taxon>
        <taxon>Microbacteriaceae</taxon>
        <taxon>Microbacterium</taxon>
    </lineage>
</organism>
<dbReference type="PANTHER" id="PTHR46865">
    <property type="entry name" value="OXIDOREDUCTASE-RELATED"/>
    <property type="match status" value="1"/>
</dbReference>
<dbReference type="GO" id="GO:0004497">
    <property type="term" value="F:monooxygenase activity"/>
    <property type="evidence" value="ECO:0007669"/>
    <property type="project" value="UniProtKB-KW"/>
</dbReference>
<feature type="domain" description="FAD-binding" evidence="1">
    <location>
        <begin position="3"/>
        <end position="321"/>
    </location>
</feature>
<dbReference type="InterPro" id="IPR002938">
    <property type="entry name" value="FAD-bd"/>
</dbReference>
<dbReference type="Gene3D" id="3.50.50.60">
    <property type="entry name" value="FAD/NAD(P)-binding domain"/>
    <property type="match status" value="1"/>
</dbReference>
<dbReference type="Proteomes" id="UP001054811">
    <property type="component" value="Chromosome"/>
</dbReference>
<proteinExistence type="predicted"/>
<dbReference type="RefSeq" id="WP_259612420.1">
    <property type="nucleotide sequence ID" value="NZ_CP091139.2"/>
</dbReference>
<reference evidence="2" key="1">
    <citation type="submission" date="2022-01" db="EMBL/GenBank/DDBJ databases">
        <title>Microbacterium eymi and Microbacterium rhizovicinus sp. nov., isolated from the rhizospheric soil of Elymus tsukushiensis, a plant native to the Dokdo Islands, Republic of Korea.</title>
        <authorList>
            <person name="Hwang Y.J."/>
        </authorList>
    </citation>
    <scope>NUCLEOTIDE SEQUENCE</scope>
    <source>
        <strain evidence="2">KUDC0405</strain>
    </source>
</reference>
<dbReference type="InterPro" id="IPR036188">
    <property type="entry name" value="FAD/NAD-bd_sf"/>
</dbReference>
<keyword evidence="3" id="KW-1185">Reference proteome</keyword>
<dbReference type="Pfam" id="PF01494">
    <property type="entry name" value="FAD_binding_3"/>
    <property type="match status" value="1"/>
</dbReference>
<gene>
    <name evidence="2" type="ORF">L2X98_21615</name>
</gene>
<dbReference type="PANTHER" id="PTHR46865:SF2">
    <property type="entry name" value="MONOOXYGENASE"/>
    <property type="match status" value="1"/>
</dbReference>
<dbReference type="EMBL" id="CP091139">
    <property type="protein sequence ID" value="UUT35795.1"/>
    <property type="molecule type" value="Genomic_DNA"/>
</dbReference>
<keyword evidence="2" id="KW-0503">Monooxygenase</keyword>
<evidence type="ECO:0000313" key="2">
    <source>
        <dbReference type="EMBL" id="UUT35795.1"/>
    </source>
</evidence>
<dbReference type="PRINTS" id="PR00420">
    <property type="entry name" value="RNGMNOXGNASE"/>
</dbReference>
<dbReference type="Gene3D" id="3.30.9.10">
    <property type="entry name" value="D-Amino Acid Oxidase, subunit A, domain 2"/>
    <property type="match status" value="1"/>
</dbReference>
<name>A0ABY5NKT8_9MICO</name>
<dbReference type="SUPFAM" id="SSF51905">
    <property type="entry name" value="FAD/NAD(P)-binding domain"/>
    <property type="match status" value="1"/>
</dbReference>
<keyword evidence="2" id="KW-0560">Oxidoreductase</keyword>
<evidence type="ECO:0000259" key="1">
    <source>
        <dbReference type="Pfam" id="PF01494"/>
    </source>
</evidence>